<gene>
    <name evidence="2" type="ORF">CLOBOL_00817</name>
</gene>
<organism evidence="2 3">
    <name type="scientific">Enterocloster bolteae (strain ATCC BAA-613 / DSM 15670 / CCUG 46953 / JCM 12243 / WAL 16351)</name>
    <name type="common">Clostridium bolteae</name>
    <dbReference type="NCBI Taxonomy" id="411902"/>
    <lineage>
        <taxon>Bacteria</taxon>
        <taxon>Bacillati</taxon>
        <taxon>Bacillota</taxon>
        <taxon>Clostridia</taxon>
        <taxon>Lachnospirales</taxon>
        <taxon>Lachnospiraceae</taxon>
        <taxon>Enterocloster</taxon>
    </lineage>
</organism>
<reference evidence="2 3" key="1">
    <citation type="submission" date="2007-08" db="EMBL/GenBank/DDBJ databases">
        <authorList>
            <person name="Fulton L."/>
            <person name="Clifton S."/>
            <person name="Fulton B."/>
            <person name="Xu J."/>
            <person name="Minx P."/>
            <person name="Pepin K.H."/>
            <person name="Johnson M."/>
            <person name="Thiruvilangam P."/>
            <person name="Bhonagiri V."/>
            <person name="Nash W.E."/>
            <person name="Mardis E.R."/>
            <person name="Wilson R.K."/>
        </authorList>
    </citation>
    <scope>NUCLEOTIDE SEQUENCE [LARGE SCALE GENOMIC DNA]</scope>
    <source>
        <strain evidence="3">ATCC BAA-613 / DSM 15670 / CCUG 46953 / JCM 12243 / WAL 16351</strain>
    </source>
</reference>
<sequence length="40" mass="4937">MESNCRYSRRRHLHQWINTMVQVSFSVVFPFFYKQGMVIL</sequence>
<dbReference type="PaxDb" id="411902-CLOBOL_00817"/>
<reference evidence="2 3" key="2">
    <citation type="submission" date="2007-09" db="EMBL/GenBank/DDBJ databases">
        <title>Draft genome sequence of Clostridium bolteae (ATCC BAA-613).</title>
        <authorList>
            <person name="Sudarsanam P."/>
            <person name="Ley R."/>
            <person name="Guruge J."/>
            <person name="Turnbaugh P.J."/>
            <person name="Mahowald M."/>
            <person name="Liep D."/>
            <person name="Gordon J."/>
        </authorList>
    </citation>
    <scope>NUCLEOTIDE SEQUENCE [LARGE SCALE GENOMIC DNA]</scope>
    <source>
        <strain evidence="3">ATCC BAA-613 / DSM 15670 / CCUG 46953 / JCM 12243 / WAL 16351</strain>
    </source>
</reference>
<comment type="caution">
    <text evidence="2">The sequence shown here is derived from an EMBL/GenBank/DDBJ whole genome shotgun (WGS) entry which is preliminary data.</text>
</comment>
<accession>A8RIX2</accession>
<keyword evidence="1" id="KW-0812">Transmembrane</keyword>
<evidence type="ECO:0000256" key="1">
    <source>
        <dbReference type="SAM" id="Phobius"/>
    </source>
</evidence>
<name>A8RIX2_ENTBW</name>
<evidence type="ECO:0000313" key="2">
    <source>
        <dbReference type="EMBL" id="EDP18883.1"/>
    </source>
</evidence>
<feature type="transmembrane region" description="Helical" evidence="1">
    <location>
        <begin position="16"/>
        <end position="33"/>
    </location>
</feature>
<protein>
    <submittedName>
        <fullName evidence="2">Uncharacterized protein</fullName>
    </submittedName>
</protein>
<dbReference type="HOGENOM" id="CLU_3287285_0_0_9"/>
<proteinExistence type="predicted"/>
<keyword evidence="1" id="KW-1133">Transmembrane helix</keyword>
<evidence type="ECO:0000313" key="3">
    <source>
        <dbReference type="Proteomes" id="UP000005396"/>
    </source>
</evidence>
<keyword evidence="1" id="KW-0472">Membrane</keyword>
<dbReference type="AlphaFoldDB" id="A8RIX2"/>
<dbReference type="Proteomes" id="UP000005396">
    <property type="component" value="Unassembled WGS sequence"/>
</dbReference>
<dbReference type="EMBL" id="ABCC02000010">
    <property type="protein sequence ID" value="EDP18883.1"/>
    <property type="molecule type" value="Genomic_DNA"/>
</dbReference>